<dbReference type="InterPro" id="IPR011583">
    <property type="entry name" value="Chitinase_II/V-like_cat"/>
</dbReference>
<dbReference type="PROSITE" id="PS50940">
    <property type="entry name" value="CHIT_BIND_II"/>
    <property type="match status" value="1"/>
</dbReference>
<dbReference type="Proteomes" id="UP000261640">
    <property type="component" value="Unplaced"/>
</dbReference>
<dbReference type="GO" id="GO:0000272">
    <property type="term" value="P:polysaccharide catabolic process"/>
    <property type="evidence" value="ECO:0007669"/>
    <property type="project" value="UniProtKB-KW"/>
</dbReference>
<dbReference type="InParanoid" id="A0A3Q3NHB6"/>
<accession>A0A3Q3NHB6</accession>
<dbReference type="SUPFAM" id="SSF57625">
    <property type="entry name" value="Invertebrate chitin-binding proteins"/>
    <property type="match status" value="1"/>
</dbReference>
<feature type="compositionally biased region" description="Basic residues" evidence="14">
    <location>
        <begin position="398"/>
        <end position="419"/>
    </location>
</feature>
<dbReference type="Gene3D" id="2.170.140.10">
    <property type="entry name" value="Chitin binding domain"/>
    <property type="match status" value="1"/>
</dbReference>
<dbReference type="Pfam" id="PF01607">
    <property type="entry name" value="CBM_14"/>
    <property type="match status" value="1"/>
</dbReference>
<keyword evidence="18" id="KW-1185">Reference proteome</keyword>
<keyword evidence="10" id="KW-1015">Disulfide bond</keyword>
<dbReference type="Pfam" id="PF00704">
    <property type="entry name" value="Glyco_hydro_18"/>
    <property type="match status" value="1"/>
</dbReference>
<evidence type="ECO:0000256" key="13">
    <source>
        <dbReference type="ARBA" id="ARBA00072739"/>
    </source>
</evidence>
<dbReference type="FunFam" id="2.170.140.10:FF:000001">
    <property type="entry name" value="Acidic mammalian chitinase"/>
    <property type="match status" value="1"/>
</dbReference>
<dbReference type="SUPFAM" id="SSF54556">
    <property type="entry name" value="Chitinase insertion domain"/>
    <property type="match status" value="1"/>
</dbReference>
<protein>
    <recommendedName>
        <fullName evidence="13">Acidic mammalian chitinase</fullName>
        <ecNumber evidence="4">3.2.1.14</ecNumber>
    </recommendedName>
</protein>
<dbReference type="FunFam" id="3.10.50.10:FF:000001">
    <property type="entry name" value="Chitinase 3-like 1"/>
    <property type="match status" value="1"/>
</dbReference>
<evidence type="ECO:0000256" key="2">
    <source>
        <dbReference type="ARBA" id="ARBA00004496"/>
    </source>
</evidence>
<dbReference type="PROSITE" id="PS51910">
    <property type="entry name" value="GH18_2"/>
    <property type="match status" value="1"/>
</dbReference>
<reference evidence="17" key="1">
    <citation type="submission" date="2025-08" db="UniProtKB">
        <authorList>
            <consortium name="Ensembl"/>
        </authorList>
    </citation>
    <scope>IDENTIFICATION</scope>
</reference>
<evidence type="ECO:0000259" key="16">
    <source>
        <dbReference type="PROSITE" id="PS51910"/>
    </source>
</evidence>
<dbReference type="GO" id="GO:0008061">
    <property type="term" value="F:chitin binding"/>
    <property type="evidence" value="ECO:0007669"/>
    <property type="project" value="UniProtKB-KW"/>
</dbReference>
<keyword evidence="11" id="KW-0624">Polysaccharide degradation</keyword>
<comment type="subcellular location">
    <subcellularLocation>
        <location evidence="2">Cytoplasm</location>
    </subcellularLocation>
</comment>
<keyword evidence="9" id="KW-0146">Chitin degradation</keyword>
<evidence type="ECO:0000313" key="17">
    <source>
        <dbReference type="Ensembl" id="ENSMAMP00000036072.2"/>
    </source>
</evidence>
<evidence type="ECO:0000256" key="9">
    <source>
        <dbReference type="ARBA" id="ARBA00023024"/>
    </source>
</evidence>
<dbReference type="GeneTree" id="ENSGT00940000162989"/>
<dbReference type="InterPro" id="IPR029070">
    <property type="entry name" value="Chitinase_insertion_sf"/>
</dbReference>
<evidence type="ECO:0000256" key="6">
    <source>
        <dbReference type="ARBA" id="ARBA00022669"/>
    </source>
</evidence>
<evidence type="ECO:0000256" key="3">
    <source>
        <dbReference type="ARBA" id="ARBA00009121"/>
    </source>
</evidence>
<dbReference type="GO" id="GO:0002376">
    <property type="term" value="P:immune system process"/>
    <property type="evidence" value="ECO:0007669"/>
    <property type="project" value="UniProtKB-KW"/>
</dbReference>
<evidence type="ECO:0000256" key="5">
    <source>
        <dbReference type="ARBA" id="ARBA00022490"/>
    </source>
</evidence>
<evidence type="ECO:0000256" key="11">
    <source>
        <dbReference type="ARBA" id="ARBA00023326"/>
    </source>
</evidence>
<evidence type="ECO:0000256" key="14">
    <source>
        <dbReference type="SAM" id="MobiDB-lite"/>
    </source>
</evidence>
<dbReference type="InterPro" id="IPR002557">
    <property type="entry name" value="Chitin-bd_dom"/>
</dbReference>
<dbReference type="CDD" id="cd02872">
    <property type="entry name" value="GH18_chitolectin_chitotriosidase"/>
    <property type="match status" value="1"/>
</dbReference>
<evidence type="ECO:0000256" key="7">
    <source>
        <dbReference type="ARBA" id="ARBA00022729"/>
    </source>
</evidence>
<dbReference type="InterPro" id="IPR001223">
    <property type="entry name" value="Glyco_hydro18_cat"/>
</dbReference>
<comment type="catalytic activity">
    <reaction evidence="1">
        <text>Random endo-hydrolysis of N-acetyl-beta-D-glucosaminide (1-&gt;4)-beta-linkages in chitin and chitodextrins.</text>
        <dbReference type="EC" id="3.2.1.14"/>
    </reaction>
</comment>
<dbReference type="GO" id="GO:0006032">
    <property type="term" value="P:chitin catabolic process"/>
    <property type="evidence" value="ECO:0007669"/>
    <property type="project" value="UniProtKB-KW"/>
</dbReference>
<feature type="region of interest" description="Disordered" evidence="14">
    <location>
        <begin position="390"/>
        <end position="465"/>
    </location>
</feature>
<dbReference type="SUPFAM" id="SSF51445">
    <property type="entry name" value="(Trans)glycosidases"/>
    <property type="match status" value="1"/>
</dbReference>
<dbReference type="EC" id="3.2.1.14" evidence="4"/>
<keyword evidence="5" id="KW-0963">Cytoplasm</keyword>
<keyword evidence="8" id="KW-0391">Immunity</keyword>
<feature type="domain" description="GH18" evidence="16">
    <location>
        <begin position="9"/>
        <end position="374"/>
    </location>
</feature>
<keyword evidence="7" id="KW-0732">Signal</keyword>
<dbReference type="SMART" id="SM00636">
    <property type="entry name" value="Glyco_18"/>
    <property type="match status" value="1"/>
</dbReference>
<reference evidence="17" key="2">
    <citation type="submission" date="2025-09" db="UniProtKB">
        <authorList>
            <consortium name="Ensembl"/>
        </authorList>
    </citation>
    <scope>IDENTIFICATION</scope>
</reference>
<organism evidence="17 18">
    <name type="scientific">Mastacembelus armatus</name>
    <name type="common">zig-zag eel</name>
    <dbReference type="NCBI Taxonomy" id="205130"/>
    <lineage>
        <taxon>Eukaryota</taxon>
        <taxon>Metazoa</taxon>
        <taxon>Chordata</taxon>
        <taxon>Craniata</taxon>
        <taxon>Vertebrata</taxon>
        <taxon>Euteleostomi</taxon>
        <taxon>Actinopterygii</taxon>
        <taxon>Neopterygii</taxon>
        <taxon>Teleostei</taxon>
        <taxon>Neoteleostei</taxon>
        <taxon>Acanthomorphata</taxon>
        <taxon>Anabantaria</taxon>
        <taxon>Synbranchiformes</taxon>
        <taxon>Mastacembelidae</taxon>
        <taxon>Mastacembelus</taxon>
    </lineage>
</organism>
<keyword evidence="6" id="KW-0147">Chitin-binding</keyword>
<evidence type="ECO:0000256" key="1">
    <source>
        <dbReference type="ARBA" id="ARBA00000822"/>
    </source>
</evidence>
<evidence type="ECO:0000259" key="15">
    <source>
        <dbReference type="PROSITE" id="PS50940"/>
    </source>
</evidence>
<dbReference type="PANTHER" id="PTHR11177:SF379">
    <property type="entry name" value="CHITINASE"/>
    <property type="match status" value="1"/>
</dbReference>
<keyword evidence="11" id="KW-0119">Carbohydrate metabolism</keyword>
<dbReference type="SMART" id="SM00494">
    <property type="entry name" value="ChtBD2"/>
    <property type="match status" value="1"/>
</dbReference>
<dbReference type="GO" id="GO:0008843">
    <property type="term" value="F:endochitinase activity"/>
    <property type="evidence" value="ECO:0007669"/>
    <property type="project" value="UniProtKB-EC"/>
</dbReference>
<name>A0A3Q3NHB6_9TELE</name>
<dbReference type="Gene3D" id="3.10.50.10">
    <property type="match status" value="1"/>
</dbReference>
<evidence type="ECO:0000313" key="18">
    <source>
        <dbReference type="Proteomes" id="UP000261640"/>
    </source>
</evidence>
<proteinExistence type="inferred from homology"/>
<dbReference type="GO" id="GO:0005737">
    <property type="term" value="C:cytoplasm"/>
    <property type="evidence" value="ECO:0007669"/>
    <property type="project" value="UniProtKB-SubCell"/>
</dbReference>
<dbReference type="InterPro" id="IPR050314">
    <property type="entry name" value="Glycosyl_Hydrlase_18"/>
</dbReference>
<feature type="domain" description="Chitin-binding type-2" evidence="15">
    <location>
        <begin position="456"/>
        <end position="507"/>
    </location>
</feature>
<dbReference type="Ensembl" id="ENSMAMT00000036994.2">
    <property type="protein sequence ID" value="ENSMAMP00000036072.2"/>
    <property type="gene ID" value="ENSMAMG00000024200.2"/>
</dbReference>
<dbReference type="InterPro" id="IPR017853">
    <property type="entry name" value="GH"/>
</dbReference>
<dbReference type="AlphaFoldDB" id="A0A3Q3NHB6"/>
<dbReference type="GO" id="GO:0005576">
    <property type="term" value="C:extracellular region"/>
    <property type="evidence" value="ECO:0007669"/>
    <property type="project" value="InterPro"/>
</dbReference>
<dbReference type="InterPro" id="IPR036508">
    <property type="entry name" value="Chitin-bd_dom_sf"/>
</dbReference>
<dbReference type="Gene3D" id="3.20.20.80">
    <property type="entry name" value="Glycosidases"/>
    <property type="match status" value="1"/>
</dbReference>
<sequence length="507" mass="56936">MVFTGTSSSRLVCYYNSLAENRAENGQFTISDIDPNQCTHLIFAFSDINDANKLVPNSATDLQRYQSFNGLKTRNPQLKTLLAVGGSTFNTQKFSRMVEQNRTTFIQSAITLLRNSGFDGLNLDWRYPGKAGSQTEDKQRFTLLCKELKDAFVAEGTETNRDRLIITASVAAEKAVIDASYEVAQITMYLDFINVLTFDFHGPWETVTGHHSPLYQGSHDTGDQIYSNTDYAMKYWQEQGAPTQKLNLGLAAYGRSFTLSSSSTDVGAPANGTGEEGCYTGEEGFWAYYETCLYTEGTTLHWITDQKVPYAITENQWVGFDDKNSLDIKVSYLKTNNIGGAFVWSLDLDDFRGEFCKQGKNPFINNLHNLLVSGTHNSLFYPDLKSHHSSHYGNHSPHNSHHSSRYNNHRCPHNSHHSSHYGNHSPHNSHHSSHYGNHSPHNSHHSSHYDNHSPHNSPCTGKSDGPYINPNNPNSFYNCANGITYIQQCQNGLVFRESCKCCDYAPK</sequence>
<dbReference type="FunFam" id="3.20.20.80:FF:000007">
    <property type="entry name" value="Acidic mammalian chitinase"/>
    <property type="match status" value="1"/>
</dbReference>
<evidence type="ECO:0000256" key="12">
    <source>
        <dbReference type="ARBA" id="ARBA00062006"/>
    </source>
</evidence>
<dbReference type="PANTHER" id="PTHR11177">
    <property type="entry name" value="CHITINASE"/>
    <property type="match status" value="1"/>
</dbReference>
<comment type="similarity">
    <text evidence="3">Belongs to the glycosyl hydrolase 18 family. Chitinase class II subfamily.</text>
</comment>
<evidence type="ECO:0000256" key="10">
    <source>
        <dbReference type="ARBA" id="ARBA00023157"/>
    </source>
</evidence>
<evidence type="ECO:0000256" key="4">
    <source>
        <dbReference type="ARBA" id="ARBA00012729"/>
    </source>
</evidence>
<comment type="subunit">
    <text evidence="12">Interacts with EGFR.</text>
</comment>
<evidence type="ECO:0000256" key="8">
    <source>
        <dbReference type="ARBA" id="ARBA00022859"/>
    </source>
</evidence>